<dbReference type="InterPro" id="IPR037041">
    <property type="entry name" value="Trigger_fac_C_sf"/>
</dbReference>
<name>A0A223ATC7_9FIRM</name>
<evidence type="ECO:0000313" key="6">
    <source>
        <dbReference type="Proteomes" id="UP000214689"/>
    </source>
</evidence>
<keyword evidence="3" id="KW-0472">Membrane</keyword>
<gene>
    <name evidence="5" type="ORF">AXF17_07200</name>
</gene>
<feature type="transmembrane region" description="Helical" evidence="3">
    <location>
        <begin position="21"/>
        <end position="39"/>
    </location>
</feature>
<evidence type="ECO:0000256" key="3">
    <source>
        <dbReference type="SAM" id="Phobius"/>
    </source>
</evidence>
<dbReference type="InterPro" id="IPR008880">
    <property type="entry name" value="Trigger_fac_C"/>
</dbReference>
<dbReference type="RefSeq" id="WP_094234448.1">
    <property type="nucleotide sequence ID" value="NZ_CP016199.1"/>
</dbReference>
<dbReference type="GO" id="GO:0015031">
    <property type="term" value="P:protein transport"/>
    <property type="evidence" value="ECO:0007669"/>
    <property type="project" value="InterPro"/>
</dbReference>
<feature type="domain" description="Trigger factor C-terminal" evidence="4">
    <location>
        <begin position="61"/>
        <end position="196"/>
    </location>
</feature>
<dbReference type="Gene3D" id="1.10.3120.10">
    <property type="entry name" value="Trigger factor, C-terminal domain"/>
    <property type="match status" value="1"/>
</dbReference>
<dbReference type="OrthoDB" id="2081149at2"/>
<keyword evidence="1" id="KW-0697">Rotamase</keyword>
<proteinExistence type="predicted"/>
<dbReference type="GO" id="GO:0006457">
    <property type="term" value="P:protein folding"/>
    <property type="evidence" value="ECO:0007669"/>
    <property type="project" value="InterPro"/>
</dbReference>
<dbReference type="Proteomes" id="UP000214689">
    <property type="component" value="Chromosome"/>
</dbReference>
<reference evidence="6" key="1">
    <citation type="submission" date="2016-05" db="EMBL/GenBank/DDBJ databases">
        <authorList>
            <person name="Holder M.E."/>
            <person name="Ajami N.J."/>
            <person name="Petrosino J.F."/>
        </authorList>
    </citation>
    <scope>NUCLEOTIDE SEQUENCE [LARGE SCALE GENOMIC DNA]</scope>
    <source>
        <strain evidence="6">ATCC 700696</strain>
    </source>
</reference>
<evidence type="ECO:0000259" key="4">
    <source>
        <dbReference type="Pfam" id="PF05698"/>
    </source>
</evidence>
<protein>
    <recommendedName>
        <fullName evidence="4">Trigger factor C-terminal domain-containing protein</fullName>
    </recommendedName>
</protein>
<accession>A0A223ATC7</accession>
<sequence>MSLSKGKHPHKRYTRKQKLSIGLFIFIVIDVALFAYTITRYNGYDLINSEKYVEFKMPKSKALTEQEWQALVKNTKVIKYPKVQLSKEIEHIKSQYHKRIKEYDMTMAEYLKEAGITEVQFNRQVEEMAKENVREKLVLHAIAEKRKISVSKTEIEKAKKGILKDKGVNSETEYKKLTGESLSEHIKEIDLESKLIYAKIVKK</sequence>
<dbReference type="GO" id="GO:0003755">
    <property type="term" value="F:peptidyl-prolyl cis-trans isomerase activity"/>
    <property type="evidence" value="ECO:0007669"/>
    <property type="project" value="UniProtKB-KW"/>
</dbReference>
<keyword evidence="2" id="KW-0413">Isomerase</keyword>
<evidence type="ECO:0000256" key="1">
    <source>
        <dbReference type="ARBA" id="ARBA00023110"/>
    </source>
</evidence>
<evidence type="ECO:0000313" key="5">
    <source>
        <dbReference type="EMBL" id="ASS38208.1"/>
    </source>
</evidence>
<dbReference type="InterPro" id="IPR027304">
    <property type="entry name" value="Trigger_fact/SurA_dom_sf"/>
</dbReference>
<organism evidence="5 6">
    <name type="scientific">Mogibacterium pumilum</name>
    <dbReference type="NCBI Taxonomy" id="86332"/>
    <lineage>
        <taxon>Bacteria</taxon>
        <taxon>Bacillati</taxon>
        <taxon>Bacillota</taxon>
        <taxon>Clostridia</taxon>
        <taxon>Peptostreptococcales</taxon>
        <taxon>Anaerovoracaceae</taxon>
        <taxon>Mogibacterium</taxon>
    </lineage>
</organism>
<keyword evidence="3" id="KW-0812">Transmembrane</keyword>
<dbReference type="SUPFAM" id="SSF109998">
    <property type="entry name" value="Triger factor/SurA peptide-binding domain-like"/>
    <property type="match status" value="1"/>
</dbReference>
<evidence type="ECO:0000256" key="2">
    <source>
        <dbReference type="ARBA" id="ARBA00023235"/>
    </source>
</evidence>
<dbReference type="Pfam" id="PF05698">
    <property type="entry name" value="Trigger_C"/>
    <property type="match status" value="1"/>
</dbReference>
<dbReference type="EMBL" id="CP016199">
    <property type="protein sequence ID" value="ASS38208.1"/>
    <property type="molecule type" value="Genomic_DNA"/>
</dbReference>
<keyword evidence="6" id="KW-1185">Reference proteome</keyword>
<dbReference type="AlphaFoldDB" id="A0A223ATC7"/>
<keyword evidence="3" id="KW-1133">Transmembrane helix</keyword>